<keyword evidence="3" id="KW-0677">Repeat</keyword>
<dbReference type="InterPro" id="IPR050333">
    <property type="entry name" value="SLRP"/>
</dbReference>
<dbReference type="Proteomes" id="UP000179807">
    <property type="component" value="Unassembled WGS sequence"/>
</dbReference>
<sequence>MGNHESAELKEDQRDLYLVDQGLTKVSFFVPPNHQVKTLYLSGNKFQSLPMDLQNVNIVLLSNNQYNEVPENVINALKSYPSLKRLDLSQNKITKLPFSHPSLQSLILMQNRFTEIPSLQNFPALDYIMVDFNFIKKLLLSSESLYTLSASLNCIETVDPGLNLPALNSLDLSKNRISSLPNLAQCCPTLRTLNLDDNLITEFNCQLPNTLQDISLLSNNISEISENVTNLPNLKTLAISGNKLTHVPKLPPTMGKFIAYQNNIKTIDPQETPMLQLLAFSHNELEEIPETGMKGDTINFDHNLLKEISLKSLPKNLRILDVSFNQIDKLPSELFESNLYKLEAGFNNISEIPNEITNSNLKILNVSHNPIKSLPKMPKGIERVTASYCNISFVDDIFEECNFLKLVDFSGNQLVGFPQVPSITYLYLSQNQLTVFPFIGEHTKVIDVSYNKIEKLPECIKGSDITVLNLSFNEIRAFPRTHEMPLLQYLKVTGNPIKCDFVDITDCKFIDTVDIFNTEIMHVNHKDILRECITSVNNASISNCLHYLNTSKNSGYSELLGFRESMEDSIIVRDDLGLYAVCDGHGGSETATFLAHKFVELFLKHLEFSTQNVISIFKNCEKLLQKQKFSDGSTLCLCYLHYNKLITAHLGDARALIVKDDGKSRELTIDHKPTMRDEFERIHNIYGKVSKDRVDGILAVARSMGDYSIPGVGHEPTICEFSIEQDDKYLVICCDGVFDVLSNDNVSQIASNSNSAFDAAYRIRNTAFAGGSLDNISVIVVNIRNMK</sequence>
<name>A0A1J4JLI3_9EUKA</name>
<dbReference type="SMART" id="SM00364">
    <property type="entry name" value="LRR_BAC"/>
    <property type="match status" value="11"/>
</dbReference>
<dbReference type="PANTHER" id="PTHR45712">
    <property type="entry name" value="AGAP008170-PA"/>
    <property type="match status" value="1"/>
</dbReference>
<dbReference type="GO" id="GO:0046872">
    <property type="term" value="F:metal ion binding"/>
    <property type="evidence" value="ECO:0007669"/>
    <property type="project" value="UniProtKB-KW"/>
</dbReference>
<dbReference type="PROSITE" id="PS51746">
    <property type="entry name" value="PPM_2"/>
    <property type="match status" value="1"/>
</dbReference>
<evidence type="ECO:0000256" key="4">
    <source>
        <dbReference type="ARBA" id="ARBA00022801"/>
    </source>
</evidence>
<evidence type="ECO:0000256" key="1">
    <source>
        <dbReference type="ARBA" id="ARBA00022614"/>
    </source>
</evidence>
<dbReference type="InterPro" id="IPR036457">
    <property type="entry name" value="PPM-type-like_dom_sf"/>
</dbReference>
<evidence type="ECO:0000256" key="2">
    <source>
        <dbReference type="ARBA" id="ARBA00022723"/>
    </source>
</evidence>
<organism evidence="8 9">
    <name type="scientific">Tritrichomonas foetus</name>
    <dbReference type="NCBI Taxonomy" id="1144522"/>
    <lineage>
        <taxon>Eukaryota</taxon>
        <taxon>Metamonada</taxon>
        <taxon>Parabasalia</taxon>
        <taxon>Tritrichomonadida</taxon>
        <taxon>Tritrichomonadidae</taxon>
        <taxon>Tritrichomonas</taxon>
    </lineage>
</organism>
<dbReference type="SMART" id="SM00332">
    <property type="entry name" value="PP2Cc"/>
    <property type="match status" value="1"/>
</dbReference>
<dbReference type="Pfam" id="PF13516">
    <property type="entry name" value="LRR_6"/>
    <property type="match status" value="1"/>
</dbReference>
<evidence type="ECO:0000313" key="9">
    <source>
        <dbReference type="Proteomes" id="UP000179807"/>
    </source>
</evidence>
<proteinExistence type="inferred from homology"/>
<dbReference type="GO" id="GO:0004721">
    <property type="term" value="F:phosphoprotein phosphatase activity"/>
    <property type="evidence" value="ECO:0007669"/>
    <property type="project" value="UniProtKB-KW"/>
</dbReference>
<dbReference type="Gene3D" id="3.60.40.10">
    <property type="entry name" value="PPM-type phosphatase domain"/>
    <property type="match status" value="1"/>
</dbReference>
<dbReference type="RefSeq" id="XP_068353105.1">
    <property type="nucleotide sequence ID" value="XM_068509103.1"/>
</dbReference>
<keyword evidence="1" id="KW-0433">Leucine-rich repeat</keyword>
<dbReference type="InterPro" id="IPR001932">
    <property type="entry name" value="PPM-type_phosphatase-like_dom"/>
</dbReference>
<dbReference type="SUPFAM" id="SSF81606">
    <property type="entry name" value="PP2C-like"/>
    <property type="match status" value="1"/>
</dbReference>
<dbReference type="VEuPathDB" id="TrichDB:TRFO_33486"/>
<comment type="caution">
    <text evidence="8">The sequence shown here is derived from an EMBL/GenBank/DDBJ whole genome shotgun (WGS) entry which is preliminary data.</text>
</comment>
<evidence type="ECO:0000259" key="7">
    <source>
        <dbReference type="PROSITE" id="PS51746"/>
    </source>
</evidence>
<dbReference type="InterPro" id="IPR001611">
    <property type="entry name" value="Leu-rich_rpt"/>
</dbReference>
<dbReference type="InterPro" id="IPR032675">
    <property type="entry name" value="LRR_dom_sf"/>
</dbReference>
<dbReference type="InterPro" id="IPR000222">
    <property type="entry name" value="PP2C_BS"/>
</dbReference>
<dbReference type="Pfam" id="PF13855">
    <property type="entry name" value="LRR_8"/>
    <property type="match status" value="1"/>
</dbReference>
<dbReference type="InterPro" id="IPR003591">
    <property type="entry name" value="Leu-rich_rpt_typical-subtyp"/>
</dbReference>
<gene>
    <name evidence="8" type="ORF">TRFO_33486</name>
</gene>
<keyword evidence="9" id="KW-1185">Reference proteome</keyword>
<dbReference type="SMART" id="SM00331">
    <property type="entry name" value="PP2C_SIG"/>
    <property type="match status" value="1"/>
</dbReference>
<dbReference type="PRINTS" id="PR00019">
    <property type="entry name" value="LEURICHRPT"/>
</dbReference>
<comment type="similarity">
    <text evidence="6">Belongs to the PP2C family.</text>
</comment>
<evidence type="ECO:0000256" key="6">
    <source>
        <dbReference type="RuleBase" id="RU003465"/>
    </source>
</evidence>
<reference evidence="8" key="1">
    <citation type="submission" date="2016-10" db="EMBL/GenBank/DDBJ databases">
        <authorList>
            <person name="Benchimol M."/>
            <person name="Almeida L.G."/>
            <person name="Vasconcelos A.T."/>
            <person name="Perreira-Neves A."/>
            <person name="Rosa I.A."/>
            <person name="Tasca T."/>
            <person name="Bogo M.R."/>
            <person name="de Souza W."/>
        </authorList>
    </citation>
    <scope>NUCLEOTIDE SEQUENCE [LARGE SCALE GENOMIC DNA]</scope>
    <source>
        <strain evidence="8">K</strain>
    </source>
</reference>
<accession>A0A1J4JLI3</accession>
<evidence type="ECO:0000256" key="3">
    <source>
        <dbReference type="ARBA" id="ARBA00022737"/>
    </source>
</evidence>
<dbReference type="PROSITE" id="PS01032">
    <property type="entry name" value="PPM_1"/>
    <property type="match status" value="1"/>
</dbReference>
<dbReference type="Gene3D" id="3.80.10.10">
    <property type="entry name" value="Ribonuclease Inhibitor"/>
    <property type="match status" value="4"/>
</dbReference>
<dbReference type="SUPFAM" id="SSF52058">
    <property type="entry name" value="L domain-like"/>
    <property type="match status" value="2"/>
</dbReference>
<dbReference type="AlphaFoldDB" id="A0A1J4JLI3"/>
<dbReference type="PANTHER" id="PTHR45712:SF22">
    <property type="entry name" value="INSULIN-LIKE GROWTH FACTOR-BINDING PROTEIN COMPLEX ACID LABILE SUBUNIT"/>
    <property type="match status" value="1"/>
</dbReference>
<keyword evidence="4 6" id="KW-0378">Hydrolase</keyword>
<keyword evidence="5 6" id="KW-0904">Protein phosphatase</keyword>
<dbReference type="CDD" id="cd00143">
    <property type="entry name" value="PP2Cc"/>
    <property type="match status" value="1"/>
</dbReference>
<evidence type="ECO:0000256" key="5">
    <source>
        <dbReference type="ARBA" id="ARBA00022912"/>
    </source>
</evidence>
<keyword evidence="2" id="KW-0479">Metal-binding</keyword>
<protein>
    <submittedName>
        <fullName evidence="8">Protein phosphatase 2C</fullName>
    </submittedName>
</protein>
<dbReference type="GeneID" id="94843807"/>
<dbReference type="PROSITE" id="PS51450">
    <property type="entry name" value="LRR"/>
    <property type="match status" value="5"/>
</dbReference>
<dbReference type="SMART" id="SM00369">
    <property type="entry name" value="LRR_TYP"/>
    <property type="match status" value="8"/>
</dbReference>
<dbReference type="Pfam" id="PF00560">
    <property type="entry name" value="LRR_1"/>
    <property type="match status" value="1"/>
</dbReference>
<dbReference type="OrthoDB" id="416093at2759"/>
<dbReference type="EMBL" id="MLAK01000978">
    <property type="protein sequence ID" value="OHS99968.1"/>
    <property type="molecule type" value="Genomic_DNA"/>
</dbReference>
<evidence type="ECO:0000313" key="8">
    <source>
        <dbReference type="EMBL" id="OHS99968.1"/>
    </source>
</evidence>
<feature type="domain" description="PPM-type phosphatase" evidence="7">
    <location>
        <begin position="553"/>
        <end position="783"/>
    </location>
</feature>
<dbReference type="SMART" id="SM00365">
    <property type="entry name" value="LRR_SD22"/>
    <property type="match status" value="6"/>
</dbReference>
<dbReference type="Pfam" id="PF00481">
    <property type="entry name" value="PP2C"/>
    <property type="match status" value="1"/>
</dbReference>